<sequence length="45" mass="5421">MANEIDIIWYEYYLGIKRGIKYFYDAPQLDNESGQRAAFQWSQDL</sequence>
<keyword evidence="2" id="KW-1185">Reference proteome</keyword>
<dbReference type="EMBL" id="SJPN01000005">
    <property type="protein sequence ID" value="TWU01253.1"/>
    <property type="molecule type" value="Genomic_DNA"/>
</dbReference>
<gene>
    <name evidence="1" type="ORF">Pla52n_46270</name>
</gene>
<dbReference type="Proteomes" id="UP000320176">
    <property type="component" value="Unassembled WGS sequence"/>
</dbReference>
<evidence type="ECO:0000313" key="2">
    <source>
        <dbReference type="Proteomes" id="UP000320176"/>
    </source>
</evidence>
<organism evidence="1 2">
    <name type="scientific">Stieleria varia</name>
    <dbReference type="NCBI Taxonomy" id="2528005"/>
    <lineage>
        <taxon>Bacteria</taxon>
        <taxon>Pseudomonadati</taxon>
        <taxon>Planctomycetota</taxon>
        <taxon>Planctomycetia</taxon>
        <taxon>Pirellulales</taxon>
        <taxon>Pirellulaceae</taxon>
        <taxon>Stieleria</taxon>
    </lineage>
</organism>
<evidence type="ECO:0000313" key="1">
    <source>
        <dbReference type="EMBL" id="TWU01253.1"/>
    </source>
</evidence>
<accession>A0A5C6AMG7</accession>
<reference evidence="1 2" key="1">
    <citation type="submission" date="2019-02" db="EMBL/GenBank/DDBJ databases">
        <title>Deep-cultivation of Planctomycetes and their phenomic and genomic characterization uncovers novel biology.</title>
        <authorList>
            <person name="Wiegand S."/>
            <person name="Jogler M."/>
            <person name="Boedeker C."/>
            <person name="Pinto D."/>
            <person name="Vollmers J."/>
            <person name="Rivas-Marin E."/>
            <person name="Kohn T."/>
            <person name="Peeters S.H."/>
            <person name="Heuer A."/>
            <person name="Rast P."/>
            <person name="Oberbeckmann S."/>
            <person name="Bunk B."/>
            <person name="Jeske O."/>
            <person name="Meyerdierks A."/>
            <person name="Storesund J.E."/>
            <person name="Kallscheuer N."/>
            <person name="Luecker S."/>
            <person name="Lage O.M."/>
            <person name="Pohl T."/>
            <person name="Merkel B.J."/>
            <person name="Hornburger P."/>
            <person name="Mueller R.-W."/>
            <person name="Bruemmer F."/>
            <person name="Labrenz M."/>
            <person name="Spormann A.M."/>
            <person name="Op Den Camp H."/>
            <person name="Overmann J."/>
            <person name="Amann R."/>
            <person name="Jetten M.S.M."/>
            <person name="Mascher T."/>
            <person name="Medema M.H."/>
            <person name="Devos D.P."/>
            <person name="Kaster A.-K."/>
            <person name="Ovreas L."/>
            <person name="Rohde M."/>
            <person name="Galperin M.Y."/>
            <person name="Jogler C."/>
        </authorList>
    </citation>
    <scope>NUCLEOTIDE SEQUENCE [LARGE SCALE GENOMIC DNA]</scope>
    <source>
        <strain evidence="1 2">Pla52n</strain>
    </source>
</reference>
<proteinExistence type="predicted"/>
<name>A0A5C6AMG7_9BACT</name>
<protein>
    <submittedName>
        <fullName evidence="1">Uncharacterized protein</fullName>
    </submittedName>
</protein>
<dbReference type="AlphaFoldDB" id="A0A5C6AMG7"/>
<comment type="caution">
    <text evidence="1">The sequence shown here is derived from an EMBL/GenBank/DDBJ whole genome shotgun (WGS) entry which is preliminary data.</text>
</comment>